<dbReference type="AlphaFoldDB" id="A0A1L7WEC2"/>
<dbReference type="Gene3D" id="3.30.710.10">
    <property type="entry name" value="Potassium Channel Kv1.1, Chain A"/>
    <property type="match status" value="1"/>
</dbReference>
<dbReference type="PANTHER" id="PTHR47843">
    <property type="entry name" value="BTB DOMAIN-CONTAINING PROTEIN-RELATED"/>
    <property type="match status" value="1"/>
</dbReference>
<feature type="compositionally biased region" description="Basic and acidic residues" evidence="1">
    <location>
        <begin position="1"/>
        <end position="10"/>
    </location>
</feature>
<evidence type="ECO:0000313" key="2">
    <source>
        <dbReference type="EMBL" id="CZR51104.1"/>
    </source>
</evidence>
<proteinExistence type="predicted"/>
<dbReference type="STRING" id="576137.A0A1L7WEC2"/>
<dbReference type="InterPro" id="IPR011333">
    <property type="entry name" value="SKP1/BTB/POZ_sf"/>
</dbReference>
<organism evidence="2 3">
    <name type="scientific">Phialocephala subalpina</name>
    <dbReference type="NCBI Taxonomy" id="576137"/>
    <lineage>
        <taxon>Eukaryota</taxon>
        <taxon>Fungi</taxon>
        <taxon>Dikarya</taxon>
        <taxon>Ascomycota</taxon>
        <taxon>Pezizomycotina</taxon>
        <taxon>Leotiomycetes</taxon>
        <taxon>Helotiales</taxon>
        <taxon>Mollisiaceae</taxon>
        <taxon>Phialocephala</taxon>
        <taxon>Phialocephala fortinii species complex</taxon>
    </lineage>
</organism>
<evidence type="ECO:0008006" key="4">
    <source>
        <dbReference type="Google" id="ProtNLM"/>
    </source>
</evidence>
<gene>
    <name evidence="2" type="ORF">PAC_00979</name>
</gene>
<evidence type="ECO:0000313" key="3">
    <source>
        <dbReference type="Proteomes" id="UP000184330"/>
    </source>
</evidence>
<accession>A0A1L7WEC2</accession>
<dbReference type="PANTHER" id="PTHR47843:SF2">
    <property type="entry name" value="BTB DOMAIN-CONTAINING PROTEIN"/>
    <property type="match status" value="1"/>
</dbReference>
<evidence type="ECO:0000256" key="1">
    <source>
        <dbReference type="SAM" id="MobiDB-lite"/>
    </source>
</evidence>
<dbReference type="Proteomes" id="UP000184330">
    <property type="component" value="Unassembled WGS sequence"/>
</dbReference>
<protein>
    <recommendedName>
        <fullName evidence="4">BTB domain-containing protein</fullName>
    </recommendedName>
</protein>
<dbReference type="EMBL" id="FJOG01000001">
    <property type="protein sequence ID" value="CZR51104.1"/>
    <property type="molecule type" value="Genomic_DNA"/>
</dbReference>
<dbReference type="OrthoDB" id="194443at2759"/>
<keyword evidence="3" id="KW-1185">Reference proteome</keyword>
<reference evidence="2 3" key="1">
    <citation type="submission" date="2016-03" db="EMBL/GenBank/DDBJ databases">
        <authorList>
            <person name="Ploux O."/>
        </authorList>
    </citation>
    <scope>NUCLEOTIDE SEQUENCE [LARGE SCALE GENOMIC DNA]</scope>
    <source>
        <strain evidence="2 3">UAMH 11012</strain>
    </source>
</reference>
<sequence length="232" mass="26220">MLSKTPEKRKSSARIIASPSPKKNKMSAFRAWASSIDTNKIKKPSQQVGGIRIKKEKNKPFLSDGDAHVTFIIGPEDNTEKFTVPKKLACFYSSVLNAALNGDSVEHQTHYRIIDTTSRAFQILHGWLFNEELMTKQLSPPPDMDLDDEDYGEEDKSLAELWVLAEKLSIPTLQNAAIEAITRIAVEHSCAPEATFDYVYNNTQGEESPLRRLLVRQCIEYTDLTLFVENKD</sequence>
<name>A0A1L7WEC2_9HELO</name>
<feature type="region of interest" description="Disordered" evidence="1">
    <location>
        <begin position="1"/>
        <end position="24"/>
    </location>
</feature>